<feature type="transmembrane region" description="Helical" evidence="8">
    <location>
        <begin position="169"/>
        <end position="188"/>
    </location>
</feature>
<evidence type="ECO:0000313" key="11">
    <source>
        <dbReference type="EMBL" id="KAK2179661.1"/>
    </source>
</evidence>
<evidence type="ECO:0000256" key="7">
    <source>
        <dbReference type="SAM" id="MobiDB-lite"/>
    </source>
</evidence>
<feature type="signal peptide" evidence="9">
    <location>
        <begin position="1"/>
        <end position="19"/>
    </location>
</feature>
<sequence>MKISVAFAWFIAIFHPSLEIDLSRCGTSVGCLRSPDGCKDDACDVAALWSKGATGNTIDFEITAKGNSYVAIGFSKDTDMPEDAGLTLTSSSSTGGFVTCKFTHGTKKQHASNARMRSKSLVDLLSTTESGGSSEGTARKSVLHKVHGSSVSWCWPSYVWSLFQVHRSLMVLALLLTVSAFIIIFVQVKEYTQFSGDSYFKQSHPPMGIVITALVIINPIMTFFRCHPGAKYRAVFDWAHFSVGMSALILSFINVFSGVTLGGFKDSVMWVMAAYIIFYVIIMLVMEAHKCSKCSGSGKSKSMELRSKSSRGSDPPSPPSLIFKYSMLIIFMSASVGLFAVMLILVVV</sequence>
<keyword evidence="12" id="KW-1185">Reference proteome</keyword>
<evidence type="ECO:0000256" key="2">
    <source>
        <dbReference type="ARBA" id="ARBA00022448"/>
    </source>
</evidence>
<feature type="region of interest" description="Disordered" evidence="7">
    <location>
        <begin position="295"/>
        <end position="317"/>
    </location>
</feature>
<keyword evidence="9" id="KW-0732">Signal</keyword>
<protein>
    <recommendedName>
        <fullName evidence="10">Cytochrome b561 domain-containing protein</fullName>
    </recommendedName>
</protein>
<comment type="subcellular location">
    <subcellularLocation>
        <location evidence="1">Membrane</location>
    </subcellularLocation>
</comment>
<proteinExistence type="predicted"/>
<feature type="chain" id="PRO_5041929981" description="Cytochrome b561 domain-containing protein" evidence="9">
    <location>
        <begin position="20"/>
        <end position="348"/>
    </location>
</feature>
<accession>A0AAD9KYC2</accession>
<feature type="transmembrane region" description="Helical" evidence="8">
    <location>
        <begin position="267"/>
        <end position="286"/>
    </location>
</feature>
<dbReference type="InterPro" id="IPR006593">
    <property type="entry name" value="Cyt_b561/ferric_Rdtase_TM"/>
</dbReference>
<dbReference type="Gene3D" id="1.20.120.1770">
    <property type="match status" value="1"/>
</dbReference>
<keyword evidence="6 8" id="KW-0472">Membrane</keyword>
<feature type="transmembrane region" description="Helical" evidence="8">
    <location>
        <begin position="325"/>
        <end position="347"/>
    </location>
</feature>
<reference evidence="11" key="1">
    <citation type="journal article" date="2023" name="Mol. Biol. Evol.">
        <title>Third-Generation Sequencing Reveals the Adaptive Role of the Epigenome in Three Deep-Sea Polychaetes.</title>
        <authorList>
            <person name="Perez M."/>
            <person name="Aroh O."/>
            <person name="Sun Y."/>
            <person name="Lan Y."/>
            <person name="Juniper S.K."/>
            <person name="Young C.R."/>
            <person name="Angers B."/>
            <person name="Qian P.Y."/>
        </authorList>
    </citation>
    <scope>NUCLEOTIDE SEQUENCE</scope>
    <source>
        <strain evidence="11">R07B-5</strain>
    </source>
</reference>
<name>A0AAD9KYC2_RIDPI</name>
<dbReference type="AlphaFoldDB" id="A0AAD9KYC2"/>
<feature type="domain" description="Cytochrome b561" evidence="10">
    <location>
        <begin position="146"/>
        <end position="259"/>
    </location>
</feature>
<feature type="transmembrane region" description="Helical" evidence="8">
    <location>
        <begin position="238"/>
        <end position="261"/>
    </location>
</feature>
<evidence type="ECO:0000256" key="4">
    <source>
        <dbReference type="ARBA" id="ARBA00022982"/>
    </source>
</evidence>
<dbReference type="CDD" id="cd08760">
    <property type="entry name" value="Cyt_b561_FRRS1_like"/>
    <property type="match status" value="1"/>
</dbReference>
<evidence type="ECO:0000313" key="12">
    <source>
        <dbReference type="Proteomes" id="UP001209878"/>
    </source>
</evidence>
<keyword evidence="4" id="KW-0249">Electron transport</keyword>
<keyword evidence="5 8" id="KW-1133">Transmembrane helix</keyword>
<evidence type="ECO:0000256" key="8">
    <source>
        <dbReference type="SAM" id="Phobius"/>
    </source>
</evidence>
<evidence type="ECO:0000259" key="10">
    <source>
        <dbReference type="SMART" id="SM00665"/>
    </source>
</evidence>
<dbReference type="PANTHER" id="PTHR23130">
    <property type="entry name" value="CYTOCHROME B561 AND DOMON DOMAIN-CONTAINING PROTEIN"/>
    <property type="match status" value="1"/>
</dbReference>
<dbReference type="GO" id="GO:0016020">
    <property type="term" value="C:membrane"/>
    <property type="evidence" value="ECO:0007669"/>
    <property type="project" value="UniProtKB-SubCell"/>
</dbReference>
<evidence type="ECO:0000256" key="9">
    <source>
        <dbReference type="SAM" id="SignalP"/>
    </source>
</evidence>
<evidence type="ECO:0000256" key="5">
    <source>
        <dbReference type="ARBA" id="ARBA00022989"/>
    </source>
</evidence>
<keyword evidence="3 8" id="KW-0812">Transmembrane</keyword>
<keyword evidence="2" id="KW-0813">Transport</keyword>
<gene>
    <name evidence="11" type="ORF">NP493_479g01042</name>
</gene>
<dbReference type="SMART" id="SM00665">
    <property type="entry name" value="B561"/>
    <property type="match status" value="1"/>
</dbReference>
<evidence type="ECO:0000256" key="6">
    <source>
        <dbReference type="ARBA" id="ARBA00023136"/>
    </source>
</evidence>
<feature type="transmembrane region" description="Helical" evidence="8">
    <location>
        <begin position="208"/>
        <end position="226"/>
    </location>
</feature>
<evidence type="ECO:0000256" key="1">
    <source>
        <dbReference type="ARBA" id="ARBA00004370"/>
    </source>
</evidence>
<comment type="caution">
    <text evidence="11">The sequence shown here is derived from an EMBL/GenBank/DDBJ whole genome shotgun (WGS) entry which is preliminary data.</text>
</comment>
<evidence type="ECO:0000256" key="3">
    <source>
        <dbReference type="ARBA" id="ARBA00022692"/>
    </source>
</evidence>
<dbReference type="PANTHER" id="PTHR23130:SF171">
    <property type="entry name" value="OS01G0895300 PROTEIN"/>
    <property type="match status" value="1"/>
</dbReference>
<dbReference type="Proteomes" id="UP001209878">
    <property type="component" value="Unassembled WGS sequence"/>
</dbReference>
<organism evidence="11 12">
    <name type="scientific">Ridgeia piscesae</name>
    <name type="common">Tubeworm</name>
    <dbReference type="NCBI Taxonomy" id="27915"/>
    <lineage>
        <taxon>Eukaryota</taxon>
        <taxon>Metazoa</taxon>
        <taxon>Spiralia</taxon>
        <taxon>Lophotrochozoa</taxon>
        <taxon>Annelida</taxon>
        <taxon>Polychaeta</taxon>
        <taxon>Sedentaria</taxon>
        <taxon>Canalipalpata</taxon>
        <taxon>Sabellida</taxon>
        <taxon>Siboglinidae</taxon>
        <taxon>Ridgeia</taxon>
    </lineage>
</organism>
<dbReference type="EMBL" id="JAODUO010000478">
    <property type="protein sequence ID" value="KAK2179661.1"/>
    <property type="molecule type" value="Genomic_DNA"/>
</dbReference>